<feature type="compositionally biased region" description="Basic and acidic residues" evidence="1">
    <location>
        <begin position="8"/>
        <end position="18"/>
    </location>
</feature>
<reference evidence="2 3" key="1">
    <citation type="submission" date="2018-07" db="EMBL/GenBank/DDBJ databases">
        <title>The genomes of Aspergillus section Nigri reveals drivers in fungal speciation.</title>
        <authorList>
            <consortium name="DOE Joint Genome Institute"/>
            <person name="Vesth T.C."/>
            <person name="Nybo J."/>
            <person name="Theobald S."/>
            <person name="Brandl J."/>
            <person name="Frisvad J.C."/>
            <person name="Nielsen K.F."/>
            <person name="Lyhne E.K."/>
            <person name="Kogle M.E."/>
            <person name="Kuo A."/>
            <person name="Riley R."/>
            <person name="Clum A."/>
            <person name="Nolan M."/>
            <person name="Lipzen A."/>
            <person name="Salamov A."/>
            <person name="Henrissat B."/>
            <person name="Wiebenga A."/>
            <person name="De vries R.P."/>
            <person name="Grigoriev I.V."/>
            <person name="Mortensen U.H."/>
            <person name="Andersen M.R."/>
            <person name="Baker S.E."/>
        </authorList>
    </citation>
    <scope>NUCLEOTIDE SEQUENCE [LARGE SCALE GENOMIC DNA]</scope>
    <source>
        <strain evidence="2 3">CBS 139.54b</strain>
    </source>
</reference>
<proteinExistence type="predicted"/>
<name>A0A3F3PU43_9EURO</name>
<dbReference type="Proteomes" id="UP000253729">
    <property type="component" value="Unassembled WGS sequence"/>
</dbReference>
<dbReference type="RefSeq" id="XP_026623407.1">
    <property type="nucleotide sequence ID" value="XM_026776466.1"/>
</dbReference>
<gene>
    <name evidence="2" type="ORF">BDQ94DRAFT_75789</name>
</gene>
<evidence type="ECO:0000313" key="2">
    <source>
        <dbReference type="EMBL" id="RDH30385.1"/>
    </source>
</evidence>
<keyword evidence="3" id="KW-1185">Reference proteome</keyword>
<dbReference type="GeneID" id="38144822"/>
<organism evidence="2 3">
    <name type="scientific">Aspergillus welwitschiae</name>
    <dbReference type="NCBI Taxonomy" id="1341132"/>
    <lineage>
        <taxon>Eukaryota</taxon>
        <taxon>Fungi</taxon>
        <taxon>Dikarya</taxon>
        <taxon>Ascomycota</taxon>
        <taxon>Pezizomycotina</taxon>
        <taxon>Eurotiomycetes</taxon>
        <taxon>Eurotiomycetidae</taxon>
        <taxon>Eurotiales</taxon>
        <taxon>Aspergillaceae</taxon>
        <taxon>Aspergillus</taxon>
        <taxon>Aspergillus subgen. Circumdati</taxon>
    </lineage>
</organism>
<protein>
    <submittedName>
        <fullName evidence="2">Uncharacterized protein</fullName>
    </submittedName>
</protein>
<feature type="region of interest" description="Disordered" evidence="1">
    <location>
        <begin position="1"/>
        <end position="26"/>
    </location>
</feature>
<dbReference type="EMBL" id="KZ852061">
    <property type="protein sequence ID" value="RDH30385.1"/>
    <property type="molecule type" value="Genomic_DNA"/>
</dbReference>
<dbReference type="AlphaFoldDB" id="A0A3F3PU43"/>
<accession>A0A3F3PU43</accession>
<evidence type="ECO:0000313" key="3">
    <source>
        <dbReference type="Proteomes" id="UP000253729"/>
    </source>
</evidence>
<evidence type="ECO:0000256" key="1">
    <source>
        <dbReference type="SAM" id="MobiDB-lite"/>
    </source>
</evidence>
<sequence length="154" mass="17725">MTRQVIRIPDDSDPDRPNGLKFTSPLKTPLTLPHLYPKSPSEDENSMILSIIRKADFFPTNNRELKLQLQLQAPSIISYAGKRERIRSARTPTRQKEQHTQASFSFFLMIGIIHFRELGNTIFPQTHTLNSSTHIFESWQGNEDDINSSNNSSW</sequence>